<protein>
    <recommendedName>
        <fullName evidence="4">Probable alginate O-acetylase AlgI</fullName>
    </recommendedName>
    <alternativeName>
        <fullName evidence="12">Alginate biosynthesis protein AlgI</fullName>
    </alternativeName>
</protein>
<keyword evidence="6 13" id="KW-0808">Transferase</keyword>
<sequence>MLFNSYEFVFLFLPVTLAAFLISNAVRPSVNGWVLLLASLVFYAYWDLPFVLLLVASLVVNYAVGWRVRESRTVFWLGIALNLALLFWFKYALFTAGIFVGKEGARTILGDIILPLGISFWTFHQISYLVDIRRGSAPRPSLPTYATYVLLFPQLIAGPIVRYKHISWKLQRLFMGLPLRRLVILMSSGLALFALGLFKKAAIADPLSFWADPVFAAASAGTRPLSTLDAWIGAFAYSFQLYFDFSAYSDMALGLARMVGIIFPMNFFSPYKSRSIDEFWRRWHMSLSYFVRDYIYIPLGGSRSGPSRQMLNLFIAFVLIGIWHGAGFAFLLWGAYHGALVGLSHIVRRIGVPRMPAVVGVAVTFLLVVFGWVLFRAEDMTTALNVYGPMFTYSDRISIFNEFAQLQVGILLIALAAGIAFFAPNTSELLASRSHGLIYGLRWPASRRFAAPWFRRYALPALVGVALYFGLTSMGGLGASFLYFNF</sequence>
<comment type="similarity">
    <text evidence="3 13">Belongs to the membrane-bound acyltransferase family.</text>
</comment>
<reference evidence="15 16" key="1">
    <citation type="submission" date="2019-07" db="EMBL/GenBank/DDBJ databases">
        <title>Full genome sequence of Devosia sp. Gsoil 520.</title>
        <authorList>
            <person name="Im W.-T."/>
        </authorList>
    </citation>
    <scope>NUCLEOTIDE SEQUENCE [LARGE SCALE GENOMIC DNA]</scope>
    <source>
        <strain evidence="15 16">Gsoil 520</strain>
    </source>
</reference>
<feature type="transmembrane region" description="Helical" evidence="14">
    <location>
        <begin position="33"/>
        <end position="62"/>
    </location>
</feature>
<keyword evidence="9 14" id="KW-1133">Transmembrane helix</keyword>
<dbReference type="Pfam" id="PF03062">
    <property type="entry name" value="MBOAT"/>
    <property type="match status" value="1"/>
</dbReference>
<accession>A0A5B8LRK4</accession>
<dbReference type="RefSeq" id="WP_146289296.1">
    <property type="nucleotide sequence ID" value="NZ_CP042304.1"/>
</dbReference>
<evidence type="ECO:0000256" key="5">
    <source>
        <dbReference type="ARBA" id="ARBA00022475"/>
    </source>
</evidence>
<dbReference type="KEGG" id="dea:FPZ08_06950"/>
<proteinExistence type="inferred from homology"/>
<dbReference type="InterPro" id="IPR028362">
    <property type="entry name" value="AlgI"/>
</dbReference>
<dbReference type="GO" id="GO:0016746">
    <property type="term" value="F:acyltransferase activity"/>
    <property type="evidence" value="ECO:0007669"/>
    <property type="project" value="UniProtKB-KW"/>
</dbReference>
<dbReference type="GO" id="GO:0042121">
    <property type="term" value="P:alginic acid biosynthetic process"/>
    <property type="evidence" value="ECO:0007669"/>
    <property type="project" value="UniProtKB-KW"/>
</dbReference>
<dbReference type="Proteomes" id="UP000315364">
    <property type="component" value="Chromosome"/>
</dbReference>
<evidence type="ECO:0000256" key="11">
    <source>
        <dbReference type="ARBA" id="ARBA00023315"/>
    </source>
</evidence>
<keyword evidence="11 13" id="KW-0012">Acyltransferase</keyword>
<dbReference type="InterPro" id="IPR051085">
    <property type="entry name" value="MB_O-acyltransferase"/>
</dbReference>
<feature type="transmembrane region" description="Helical" evidence="14">
    <location>
        <begin position="403"/>
        <end position="423"/>
    </location>
</feature>
<organism evidence="15 16">
    <name type="scientific">Devosia ginsengisoli</name>
    <dbReference type="NCBI Taxonomy" id="400770"/>
    <lineage>
        <taxon>Bacteria</taxon>
        <taxon>Pseudomonadati</taxon>
        <taxon>Pseudomonadota</taxon>
        <taxon>Alphaproteobacteria</taxon>
        <taxon>Hyphomicrobiales</taxon>
        <taxon>Devosiaceae</taxon>
        <taxon>Devosia</taxon>
    </lineage>
</organism>
<evidence type="ECO:0000313" key="15">
    <source>
        <dbReference type="EMBL" id="QDZ10509.1"/>
    </source>
</evidence>
<evidence type="ECO:0000256" key="4">
    <source>
        <dbReference type="ARBA" id="ARBA00016084"/>
    </source>
</evidence>
<feature type="transmembrane region" description="Helical" evidence="14">
    <location>
        <begin position="357"/>
        <end position="375"/>
    </location>
</feature>
<dbReference type="PANTHER" id="PTHR13285:SF23">
    <property type="entry name" value="TEICHOIC ACID D-ALANYLTRANSFERASE"/>
    <property type="match status" value="1"/>
</dbReference>
<feature type="transmembrane region" description="Helical" evidence="14">
    <location>
        <begin position="182"/>
        <end position="198"/>
    </location>
</feature>
<evidence type="ECO:0000256" key="3">
    <source>
        <dbReference type="ARBA" id="ARBA00010323"/>
    </source>
</evidence>
<keyword evidence="10 13" id="KW-0472">Membrane</keyword>
<gene>
    <name evidence="15" type="ORF">FPZ08_06950</name>
</gene>
<feature type="transmembrane region" description="Helical" evidence="14">
    <location>
        <begin position="142"/>
        <end position="161"/>
    </location>
</feature>
<dbReference type="PIRSF" id="PIRSF500217">
    <property type="entry name" value="AlgI"/>
    <property type="match status" value="1"/>
</dbReference>
<dbReference type="PIRSF" id="PIRSF016636">
    <property type="entry name" value="AlgI_DltB"/>
    <property type="match status" value="1"/>
</dbReference>
<evidence type="ECO:0000256" key="9">
    <source>
        <dbReference type="ARBA" id="ARBA00022989"/>
    </source>
</evidence>
<keyword evidence="16" id="KW-1185">Reference proteome</keyword>
<evidence type="ECO:0000256" key="2">
    <source>
        <dbReference type="ARBA" id="ARBA00005182"/>
    </source>
</evidence>
<evidence type="ECO:0000256" key="10">
    <source>
        <dbReference type="ARBA" id="ARBA00023136"/>
    </source>
</evidence>
<feature type="transmembrane region" description="Helical" evidence="14">
    <location>
        <begin position="313"/>
        <end position="336"/>
    </location>
</feature>
<comment type="subcellular location">
    <subcellularLocation>
        <location evidence="1">Cell membrane</location>
        <topology evidence="1">Multi-pass membrane protein</topology>
    </subcellularLocation>
</comment>
<dbReference type="InterPro" id="IPR004299">
    <property type="entry name" value="MBOAT_fam"/>
</dbReference>
<feature type="transmembrane region" description="Helical" evidence="14">
    <location>
        <begin position="74"/>
        <end position="100"/>
    </location>
</feature>
<evidence type="ECO:0000256" key="1">
    <source>
        <dbReference type="ARBA" id="ARBA00004651"/>
    </source>
</evidence>
<name>A0A5B8LRK4_9HYPH</name>
<evidence type="ECO:0000256" key="7">
    <source>
        <dbReference type="ARBA" id="ARBA00022692"/>
    </source>
</evidence>
<evidence type="ECO:0000256" key="6">
    <source>
        <dbReference type="ARBA" id="ARBA00022679"/>
    </source>
</evidence>
<evidence type="ECO:0000256" key="12">
    <source>
        <dbReference type="ARBA" id="ARBA00031030"/>
    </source>
</evidence>
<keyword evidence="8" id="KW-0016">Alginate biosynthesis</keyword>
<feature type="transmembrane region" description="Helical" evidence="14">
    <location>
        <begin position="112"/>
        <end position="130"/>
    </location>
</feature>
<evidence type="ECO:0000256" key="8">
    <source>
        <dbReference type="ARBA" id="ARBA00022841"/>
    </source>
</evidence>
<dbReference type="OrthoDB" id="139172at2"/>
<evidence type="ECO:0000313" key="16">
    <source>
        <dbReference type="Proteomes" id="UP000315364"/>
    </source>
</evidence>
<dbReference type="EMBL" id="CP042304">
    <property type="protein sequence ID" value="QDZ10509.1"/>
    <property type="molecule type" value="Genomic_DNA"/>
</dbReference>
<dbReference type="GO" id="GO:0005886">
    <property type="term" value="C:plasma membrane"/>
    <property type="evidence" value="ECO:0007669"/>
    <property type="project" value="UniProtKB-SubCell"/>
</dbReference>
<feature type="transmembrane region" description="Helical" evidence="14">
    <location>
        <begin position="6"/>
        <end position="26"/>
    </location>
</feature>
<feature type="transmembrane region" description="Helical" evidence="14">
    <location>
        <begin position="457"/>
        <end position="484"/>
    </location>
</feature>
<evidence type="ECO:0000256" key="13">
    <source>
        <dbReference type="PIRNR" id="PIRNR016636"/>
    </source>
</evidence>
<keyword evidence="7 14" id="KW-0812">Transmembrane</keyword>
<dbReference type="PANTHER" id="PTHR13285">
    <property type="entry name" value="ACYLTRANSFERASE"/>
    <property type="match status" value="1"/>
</dbReference>
<dbReference type="AlphaFoldDB" id="A0A5B8LRK4"/>
<comment type="pathway">
    <text evidence="2">Glycan biosynthesis; alginate biosynthesis.</text>
</comment>
<evidence type="ECO:0000256" key="14">
    <source>
        <dbReference type="SAM" id="Phobius"/>
    </source>
</evidence>
<dbReference type="InterPro" id="IPR024194">
    <property type="entry name" value="Ac/AlaTfrase_AlgI/DltB"/>
</dbReference>
<keyword evidence="5 13" id="KW-1003">Cell membrane</keyword>